<keyword evidence="1" id="KW-0143">Chaperone</keyword>
<dbReference type="SMART" id="SM00271">
    <property type="entry name" value="DnaJ"/>
    <property type="match status" value="1"/>
</dbReference>
<dbReference type="SUPFAM" id="SSF46565">
    <property type="entry name" value="Chaperone J-domain"/>
    <property type="match status" value="1"/>
</dbReference>
<dbReference type="PANTHER" id="PTHR43096:SF48">
    <property type="entry name" value="CHAPERONE PROTEIN DNAJ"/>
    <property type="match status" value="1"/>
</dbReference>
<dbReference type="InterPro" id="IPR001623">
    <property type="entry name" value="DnaJ_domain"/>
</dbReference>
<dbReference type="InterPro" id="IPR002939">
    <property type="entry name" value="DnaJ_C"/>
</dbReference>
<gene>
    <name evidence="3" type="ORF">PLO_671</name>
</gene>
<dbReference type="Pfam" id="PF00226">
    <property type="entry name" value="DnaJ"/>
    <property type="match status" value="1"/>
</dbReference>
<dbReference type="InterPro" id="IPR036869">
    <property type="entry name" value="J_dom_sf"/>
</dbReference>
<dbReference type="PANTHER" id="PTHR43096">
    <property type="entry name" value="DNAJ HOMOLOG 1, MITOCHONDRIAL-RELATED"/>
    <property type="match status" value="1"/>
</dbReference>
<keyword evidence="3" id="KW-0346">Stress response</keyword>
<name>A0A2H4ZQ55_9EUKA</name>
<accession>A0A2H4ZQ55</accession>
<proteinExistence type="predicted"/>
<dbReference type="EMBL" id="MG264610">
    <property type="protein sequence ID" value="AUG32648.1"/>
    <property type="molecule type" value="Genomic_DNA"/>
</dbReference>
<dbReference type="AlphaFoldDB" id="A0A2H4ZQ55"/>
<dbReference type="CDD" id="cd10747">
    <property type="entry name" value="DnaJ_C"/>
    <property type="match status" value="1"/>
</dbReference>
<reference evidence="3" key="1">
    <citation type="submission" date="2017-10" db="EMBL/GenBank/DDBJ databases">
        <title>Paulinella longichromatophora chromatophore genome.</title>
        <authorList>
            <person name="Lhee D."/>
            <person name="Yoon H.S."/>
        </authorList>
    </citation>
    <scope>NUCLEOTIDE SEQUENCE</scope>
</reference>
<dbReference type="GO" id="GO:0042026">
    <property type="term" value="P:protein refolding"/>
    <property type="evidence" value="ECO:0007669"/>
    <property type="project" value="TreeGrafter"/>
</dbReference>
<evidence type="ECO:0000259" key="2">
    <source>
        <dbReference type="PROSITE" id="PS50076"/>
    </source>
</evidence>
<dbReference type="SUPFAM" id="SSF49493">
    <property type="entry name" value="HSP40/DnaJ peptide-binding domain"/>
    <property type="match status" value="2"/>
</dbReference>
<geneLocation type="plastid" evidence="3"/>
<dbReference type="GO" id="GO:0005737">
    <property type="term" value="C:cytoplasm"/>
    <property type="evidence" value="ECO:0007669"/>
    <property type="project" value="TreeGrafter"/>
</dbReference>
<feature type="domain" description="J" evidence="2">
    <location>
        <begin position="8"/>
        <end position="73"/>
    </location>
</feature>
<dbReference type="Pfam" id="PF01556">
    <property type="entry name" value="DnaJ_C"/>
    <property type="match status" value="1"/>
</dbReference>
<dbReference type="Gene3D" id="2.60.260.20">
    <property type="entry name" value="Urease metallochaperone UreE, N-terminal domain"/>
    <property type="match status" value="2"/>
</dbReference>
<dbReference type="InterPro" id="IPR018253">
    <property type="entry name" value="DnaJ_domain_CS"/>
</dbReference>
<keyword evidence="3" id="KW-0934">Plastid</keyword>
<evidence type="ECO:0000313" key="3">
    <source>
        <dbReference type="EMBL" id="AUG32648.1"/>
    </source>
</evidence>
<dbReference type="Gene3D" id="1.10.287.110">
    <property type="entry name" value="DnaJ domain"/>
    <property type="match status" value="1"/>
</dbReference>
<organism evidence="3">
    <name type="scientific">Paulinella longichromatophora</name>
    <dbReference type="NCBI Taxonomy" id="1708747"/>
    <lineage>
        <taxon>Eukaryota</taxon>
        <taxon>Sar</taxon>
        <taxon>Rhizaria</taxon>
        <taxon>Cercozoa</taxon>
        <taxon>Imbricatea</taxon>
        <taxon>Silicofilosea</taxon>
        <taxon>Euglyphida</taxon>
        <taxon>Paulinellidae</taxon>
        <taxon>Paulinella</taxon>
    </lineage>
</organism>
<sequence>MAGNGYRDYFGLLGVDRSADADAIKSAFRKLARKYHPDVNPGDKSAEAKFKEISEAYEVLSDPDKRRRYEQFGQYWNQAGVKSGSRPDPDIDFGSYSNFDDFINDLLGRFGGPTGTGFGFAGGGGSRNNAINLDAEATIKLLFTEAFYGCERSLSVNDEKVQVRIPAGLKNNSRLRLKGKGNLQPGTGRRGDLYLTLQIQEHPIWKLDGDTLRANLPLSLDEMALGGIVKVAIPDGQATINIPAGTSSGKILRLKGKGWPNPTSRGDLLFTLVLKLPTNFSPKELELLQELRKIRSINPRTEWANLAQLKKPK</sequence>
<dbReference type="PROSITE" id="PS50076">
    <property type="entry name" value="DNAJ_2"/>
    <property type="match status" value="1"/>
</dbReference>
<dbReference type="PROSITE" id="PS00636">
    <property type="entry name" value="DNAJ_1"/>
    <property type="match status" value="1"/>
</dbReference>
<dbReference type="PRINTS" id="PR00625">
    <property type="entry name" value="JDOMAIN"/>
</dbReference>
<dbReference type="GO" id="GO:0051082">
    <property type="term" value="F:unfolded protein binding"/>
    <property type="evidence" value="ECO:0007669"/>
    <property type="project" value="InterPro"/>
</dbReference>
<dbReference type="InterPro" id="IPR008971">
    <property type="entry name" value="HSP40/DnaJ_pept-bd"/>
</dbReference>
<protein>
    <submittedName>
        <fullName evidence="3">Heat shock protein DnaJ-like protein</fullName>
    </submittedName>
</protein>
<evidence type="ECO:0000256" key="1">
    <source>
        <dbReference type="ARBA" id="ARBA00023186"/>
    </source>
</evidence>
<dbReference type="CDD" id="cd06257">
    <property type="entry name" value="DnaJ"/>
    <property type="match status" value="1"/>
</dbReference>